<protein>
    <submittedName>
        <fullName evidence="1">Uncharacterized protein</fullName>
    </submittedName>
</protein>
<evidence type="ECO:0000313" key="2">
    <source>
        <dbReference type="Proteomes" id="UP000031972"/>
    </source>
</evidence>
<organism evidence="1 2">
    <name type="scientific">Jeotgalibacillus campisalis</name>
    <dbReference type="NCBI Taxonomy" id="220754"/>
    <lineage>
        <taxon>Bacteria</taxon>
        <taxon>Bacillati</taxon>
        <taxon>Bacillota</taxon>
        <taxon>Bacilli</taxon>
        <taxon>Bacillales</taxon>
        <taxon>Caryophanaceae</taxon>
        <taxon>Jeotgalibacillus</taxon>
    </lineage>
</organism>
<dbReference type="Proteomes" id="UP000031972">
    <property type="component" value="Unassembled WGS sequence"/>
</dbReference>
<comment type="caution">
    <text evidence="1">The sequence shown here is derived from an EMBL/GenBank/DDBJ whole genome shotgun (WGS) entry which is preliminary data.</text>
</comment>
<accession>A0A0C2VU74</accession>
<name>A0A0C2VU74_9BACL</name>
<reference evidence="1 2" key="1">
    <citation type="submission" date="2015-01" db="EMBL/GenBank/DDBJ databases">
        <title>Jeotgalibacillus campisalis genome sequencing.</title>
        <authorList>
            <person name="Goh K.M."/>
            <person name="Chan K.-G."/>
            <person name="Yaakop A.S."/>
            <person name="Ee R."/>
            <person name="Gan H.M."/>
            <person name="Chan C.S."/>
        </authorList>
    </citation>
    <scope>NUCLEOTIDE SEQUENCE [LARGE SCALE GENOMIC DNA]</scope>
    <source>
        <strain evidence="1 2">SF-57</strain>
    </source>
</reference>
<keyword evidence="2" id="KW-1185">Reference proteome</keyword>
<dbReference type="EMBL" id="JXRR01000014">
    <property type="protein sequence ID" value="KIL47523.1"/>
    <property type="molecule type" value="Genomic_DNA"/>
</dbReference>
<sequence length="52" mass="6108">MLKELYREHVQIGGYIYYAKITRSVKSQSTAKERMEVIFNVAYIVMGSVRFC</sequence>
<proteinExistence type="predicted"/>
<dbReference type="AlphaFoldDB" id="A0A0C2VU74"/>
<evidence type="ECO:0000313" key="1">
    <source>
        <dbReference type="EMBL" id="KIL47523.1"/>
    </source>
</evidence>
<gene>
    <name evidence="1" type="ORF">KR50_16900</name>
</gene>